<proteinExistence type="inferred from homology"/>
<gene>
    <name evidence="8" type="ORF">SAMN07250955_107190</name>
</gene>
<name>A0A212RDT4_9PROT</name>
<dbReference type="GO" id="GO:0016855">
    <property type="term" value="F:racemase and epimerase activity, acting on amino acids and derivatives"/>
    <property type="evidence" value="ECO:0007669"/>
    <property type="project" value="UniProtKB-UniRule"/>
</dbReference>
<dbReference type="Pfam" id="PF13378">
    <property type="entry name" value="MR_MLE_C"/>
    <property type="match status" value="1"/>
</dbReference>
<dbReference type="InterPro" id="IPR029065">
    <property type="entry name" value="Enolase_C-like"/>
</dbReference>
<protein>
    <recommendedName>
        <fullName evidence="6">Dipeptide epimerase</fullName>
        <ecNumber evidence="6">5.1.1.-</ecNumber>
    </recommendedName>
</protein>
<evidence type="ECO:0000259" key="7">
    <source>
        <dbReference type="SMART" id="SM00922"/>
    </source>
</evidence>
<evidence type="ECO:0000256" key="5">
    <source>
        <dbReference type="PIRSR" id="PIRSR634603-3"/>
    </source>
</evidence>
<dbReference type="OrthoDB" id="9782675at2"/>
<dbReference type="InterPro" id="IPR029017">
    <property type="entry name" value="Enolase-like_N"/>
</dbReference>
<dbReference type="Pfam" id="PF02746">
    <property type="entry name" value="MR_MLE_N"/>
    <property type="match status" value="1"/>
</dbReference>
<comment type="cofactor">
    <cofactor evidence="5 6">
        <name>Mg(2+)</name>
        <dbReference type="ChEBI" id="CHEBI:18420"/>
    </cofactor>
    <text evidence="5 6">Binds 1 Mg(2+) ion per subunit.</text>
</comment>
<comment type="similarity">
    <text evidence="1 6">Belongs to the mandelate racemase/muconate lactonizing enzyme family.</text>
</comment>
<feature type="binding site" evidence="5">
    <location>
        <position position="176"/>
    </location>
    <ligand>
        <name>Mg(2+)</name>
        <dbReference type="ChEBI" id="CHEBI:18420"/>
    </ligand>
</feature>
<evidence type="ECO:0000313" key="8">
    <source>
        <dbReference type="EMBL" id="SNB70407.1"/>
    </source>
</evidence>
<dbReference type="Proteomes" id="UP000197065">
    <property type="component" value="Unassembled WGS sequence"/>
</dbReference>
<keyword evidence="2 5" id="KW-0479">Metal-binding</keyword>
<dbReference type="RefSeq" id="WP_088561749.1">
    <property type="nucleotide sequence ID" value="NZ_FYEH01000007.1"/>
</dbReference>
<feature type="binding site" evidence="5">
    <location>
        <position position="225"/>
    </location>
    <ligand>
        <name>Mg(2+)</name>
        <dbReference type="ChEBI" id="CHEBI:18420"/>
    </ligand>
</feature>
<dbReference type="PANTHER" id="PTHR48080:SF3">
    <property type="entry name" value="ENOLASE SUPERFAMILY MEMBER DDB_G0284701"/>
    <property type="match status" value="1"/>
</dbReference>
<keyword evidence="4 6" id="KW-0413">Isomerase</keyword>
<dbReference type="SUPFAM" id="SSF51604">
    <property type="entry name" value="Enolase C-terminal domain-like"/>
    <property type="match status" value="1"/>
</dbReference>
<dbReference type="InterPro" id="IPR013341">
    <property type="entry name" value="Mandelate_racemase_N_dom"/>
</dbReference>
<dbReference type="Gene3D" id="3.30.390.10">
    <property type="entry name" value="Enolase-like, N-terminal domain"/>
    <property type="match status" value="1"/>
</dbReference>
<dbReference type="InterPro" id="IPR013342">
    <property type="entry name" value="Mandelate_racemase_C"/>
</dbReference>
<dbReference type="InterPro" id="IPR034603">
    <property type="entry name" value="Dipeptide_epimerase"/>
</dbReference>
<reference evidence="8 9" key="1">
    <citation type="submission" date="2017-06" db="EMBL/GenBank/DDBJ databases">
        <authorList>
            <person name="Kim H.J."/>
            <person name="Triplett B.A."/>
        </authorList>
    </citation>
    <scope>NUCLEOTIDE SEQUENCE [LARGE SCALE GENOMIC DNA]</scope>
    <source>
        <strain evidence="8 9">B29T1</strain>
    </source>
</reference>
<dbReference type="GO" id="GO:0046872">
    <property type="term" value="F:metal ion binding"/>
    <property type="evidence" value="ECO:0007669"/>
    <property type="project" value="UniProtKB-KW"/>
</dbReference>
<organism evidence="8 9">
    <name type="scientific">Arboricoccus pini</name>
    <dbReference type="NCBI Taxonomy" id="1963835"/>
    <lineage>
        <taxon>Bacteria</taxon>
        <taxon>Pseudomonadati</taxon>
        <taxon>Pseudomonadota</taxon>
        <taxon>Alphaproteobacteria</taxon>
        <taxon>Geminicoccales</taxon>
        <taxon>Geminicoccaceae</taxon>
        <taxon>Arboricoccus</taxon>
    </lineage>
</organism>
<dbReference type="SUPFAM" id="SSF54826">
    <property type="entry name" value="Enolase N-terminal domain-like"/>
    <property type="match status" value="1"/>
</dbReference>
<dbReference type="EMBL" id="FYEH01000007">
    <property type="protein sequence ID" value="SNB70407.1"/>
    <property type="molecule type" value="Genomic_DNA"/>
</dbReference>
<accession>A0A212RDT4</accession>
<keyword evidence="9" id="KW-1185">Reference proteome</keyword>
<dbReference type="InterPro" id="IPR034593">
    <property type="entry name" value="DgoD-like"/>
</dbReference>
<dbReference type="CDD" id="cd03319">
    <property type="entry name" value="L-Ala-DL-Glu_epimerase"/>
    <property type="match status" value="1"/>
</dbReference>
<feature type="domain" description="Mandelate racemase/muconate lactonizing enzyme C-terminal" evidence="7">
    <location>
        <begin position="132"/>
        <end position="223"/>
    </location>
</feature>
<sequence length="328" mass="34875">MAGRRLTVRHERFPLKEPAPFARSARTHAETVTVVIEADGQVGRGESVPCRRRGETIESVMALIRGQKGTIEDGASRLELDVALPFGAARNALDCALWDLEAKLAGLPVWELAGLNRPGPVVTSHTIAPGPPAIMAAAAAAAADRAILRLRLCGDGDLERLAAVREAAPRCRLVVDAEESWTQGRLEPYLAAMAAANVELVEQPLPVGQDAVLADILHPVPIAADESVQTSEDLEGLTRRYDVATVTLDKVGGLTEALRFAMKARDVGLGLAVAGGCGSSLGAAPAMLVAQRARFVDLDGLRQLAQDRSVPLRFEHSTLYPAARELWG</sequence>
<dbReference type="Gene3D" id="3.20.20.120">
    <property type="entry name" value="Enolase-like C-terminal domain"/>
    <property type="match status" value="1"/>
</dbReference>
<dbReference type="AlphaFoldDB" id="A0A212RDT4"/>
<evidence type="ECO:0000256" key="1">
    <source>
        <dbReference type="ARBA" id="ARBA00008031"/>
    </source>
</evidence>
<feature type="binding site" evidence="5">
    <location>
        <position position="202"/>
    </location>
    <ligand>
        <name>Mg(2+)</name>
        <dbReference type="ChEBI" id="CHEBI:18420"/>
    </ligand>
</feature>
<dbReference type="SMART" id="SM00922">
    <property type="entry name" value="MR_MLE"/>
    <property type="match status" value="1"/>
</dbReference>
<keyword evidence="3 5" id="KW-0460">Magnesium</keyword>
<dbReference type="PANTHER" id="PTHR48080">
    <property type="entry name" value="D-GALACTONATE DEHYDRATASE-RELATED"/>
    <property type="match status" value="1"/>
</dbReference>
<evidence type="ECO:0000256" key="4">
    <source>
        <dbReference type="ARBA" id="ARBA00023235"/>
    </source>
</evidence>
<evidence type="ECO:0000313" key="9">
    <source>
        <dbReference type="Proteomes" id="UP000197065"/>
    </source>
</evidence>
<evidence type="ECO:0000256" key="2">
    <source>
        <dbReference type="ARBA" id="ARBA00022723"/>
    </source>
</evidence>
<evidence type="ECO:0000256" key="3">
    <source>
        <dbReference type="ARBA" id="ARBA00022842"/>
    </source>
</evidence>
<evidence type="ECO:0000256" key="6">
    <source>
        <dbReference type="RuleBase" id="RU366006"/>
    </source>
</evidence>
<dbReference type="EC" id="5.1.1.-" evidence="6"/>
<dbReference type="InterPro" id="IPR036849">
    <property type="entry name" value="Enolase-like_C_sf"/>
</dbReference>